<feature type="transmembrane region" description="Helical" evidence="7">
    <location>
        <begin position="176"/>
        <end position="201"/>
    </location>
</feature>
<dbReference type="EMBL" id="MOEC01000006">
    <property type="protein sequence ID" value="OIS93992.1"/>
    <property type="molecule type" value="Genomic_DNA"/>
</dbReference>
<keyword evidence="9" id="KW-1185">Reference proteome</keyword>
<dbReference type="Proteomes" id="UP000182985">
    <property type="component" value="Unassembled WGS sequence"/>
</dbReference>
<evidence type="ECO:0000313" key="9">
    <source>
        <dbReference type="Proteomes" id="UP000182985"/>
    </source>
</evidence>
<dbReference type="OrthoDB" id="9804361at2"/>
<gene>
    <name evidence="8" type="ORF">BLA27_07810</name>
</gene>
<dbReference type="InterPro" id="IPR001851">
    <property type="entry name" value="ABC_transp_permease"/>
</dbReference>
<keyword evidence="2" id="KW-1003">Cell membrane</keyword>
<dbReference type="PANTHER" id="PTHR30482:SF17">
    <property type="entry name" value="ABC TRANSPORTER ATP-BINDING PROTEIN"/>
    <property type="match status" value="1"/>
</dbReference>
<evidence type="ECO:0000256" key="4">
    <source>
        <dbReference type="ARBA" id="ARBA00022989"/>
    </source>
</evidence>
<feature type="transmembrane region" description="Helical" evidence="7">
    <location>
        <begin position="84"/>
        <end position="100"/>
    </location>
</feature>
<feature type="compositionally biased region" description="Polar residues" evidence="6">
    <location>
        <begin position="1"/>
        <end position="11"/>
    </location>
</feature>
<proteinExistence type="predicted"/>
<reference evidence="8 9" key="1">
    <citation type="submission" date="2016-10" db="EMBL/GenBank/DDBJ databases">
        <title>The Draft Genome Sequence of the Potato Rhizosphere Bacteria Ochrobactrum sp. IPA7.2.</title>
        <authorList>
            <person name="Gogoleva N.E."/>
            <person name="Khlopko Y.A."/>
            <person name="Burygin G.L."/>
            <person name="Plotnikov A.O."/>
        </authorList>
    </citation>
    <scope>NUCLEOTIDE SEQUENCE [LARGE SCALE GENOMIC DNA]</scope>
    <source>
        <strain evidence="8 9">IPA7.2</strain>
    </source>
</reference>
<comment type="caution">
    <text evidence="8">The sequence shown here is derived from an EMBL/GenBank/DDBJ whole genome shotgun (WGS) entry which is preliminary data.</text>
</comment>
<keyword evidence="3 7" id="KW-0812">Transmembrane</keyword>
<comment type="subcellular location">
    <subcellularLocation>
        <location evidence="1">Cell membrane</location>
        <topology evidence="1">Multi-pass membrane protein</topology>
    </subcellularLocation>
</comment>
<organism evidence="8 9">
    <name type="scientific">Brucella cytisi</name>
    <dbReference type="NCBI Taxonomy" id="407152"/>
    <lineage>
        <taxon>Bacteria</taxon>
        <taxon>Pseudomonadati</taxon>
        <taxon>Pseudomonadota</taxon>
        <taxon>Alphaproteobacteria</taxon>
        <taxon>Hyphomicrobiales</taxon>
        <taxon>Brucellaceae</taxon>
        <taxon>Brucella/Ochrobactrum group</taxon>
        <taxon>Brucella</taxon>
    </lineage>
</organism>
<dbReference type="RefSeq" id="WP_071631237.1">
    <property type="nucleotide sequence ID" value="NZ_MOEC01000006.1"/>
</dbReference>
<feature type="transmembrane region" description="Helical" evidence="7">
    <location>
        <begin position="133"/>
        <end position="156"/>
    </location>
</feature>
<keyword evidence="5 7" id="KW-0472">Membrane</keyword>
<dbReference type="AlphaFoldDB" id="A0A1J6IFY4"/>
<evidence type="ECO:0000256" key="5">
    <source>
        <dbReference type="ARBA" id="ARBA00023136"/>
    </source>
</evidence>
<accession>A0A1J6IFY4</accession>
<feature type="region of interest" description="Disordered" evidence="6">
    <location>
        <begin position="1"/>
        <end position="22"/>
    </location>
</feature>
<dbReference type="GO" id="GO:0015658">
    <property type="term" value="F:branched-chain amino acid transmembrane transporter activity"/>
    <property type="evidence" value="ECO:0007669"/>
    <property type="project" value="InterPro"/>
</dbReference>
<feature type="transmembrane region" description="Helical" evidence="7">
    <location>
        <begin position="268"/>
        <end position="293"/>
    </location>
</feature>
<feature type="transmembrane region" description="Helical" evidence="7">
    <location>
        <begin position="50"/>
        <end position="72"/>
    </location>
</feature>
<keyword evidence="4 7" id="KW-1133">Transmembrane helix</keyword>
<feature type="transmembrane region" description="Helical" evidence="7">
    <location>
        <begin position="222"/>
        <end position="248"/>
    </location>
</feature>
<evidence type="ECO:0000313" key="8">
    <source>
        <dbReference type="EMBL" id="OIS93992.1"/>
    </source>
</evidence>
<feature type="transmembrane region" description="Helical" evidence="7">
    <location>
        <begin position="106"/>
        <end position="126"/>
    </location>
</feature>
<dbReference type="PANTHER" id="PTHR30482">
    <property type="entry name" value="HIGH-AFFINITY BRANCHED-CHAIN AMINO ACID TRANSPORT SYSTEM PERMEASE"/>
    <property type="match status" value="1"/>
</dbReference>
<evidence type="ECO:0000256" key="7">
    <source>
        <dbReference type="SAM" id="Phobius"/>
    </source>
</evidence>
<evidence type="ECO:0000256" key="3">
    <source>
        <dbReference type="ARBA" id="ARBA00022692"/>
    </source>
</evidence>
<dbReference type="CDD" id="cd06581">
    <property type="entry name" value="TM_PBP1_LivM_like"/>
    <property type="match status" value="1"/>
</dbReference>
<feature type="transmembrane region" description="Helical" evidence="7">
    <location>
        <begin position="305"/>
        <end position="327"/>
    </location>
</feature>
<evidence type="ECO:0000256" key="1">
    <source>
        <dbReference type="ARBA" id="ARBA00004651"/>
    </source>
</evidence>
<feature type="transmembrane region" description="Helical" evidence="7">
    <location>
        <begin position="24"/>
        <end position="44"/>
    </location>
</feature>
<name>A0A1J6IFY4_9HYPH</name>
<dbReference type="GO" id="GO:0005886">
    <property type="term" value="C:plasma membrane"/>
    <property type="evidence" value="ECO:0007669"/>
    <property type="project" value="UniProtKB-SubCell"/>
</dbReference>
<dbReference type="Pfam" id="PF02653">
    <property type="entry name" value="BPD_transp_2"/>
    <property type="match status" value="1"/>
</dbReference>
<dbReference type="InterPro" id="IPR043428">
    <property type="entry name" value="LivM-like"/>
</dbReference>
<sequence length="337" mass="36137">MSEITHNSTRDTAMPETAKSRTSPLLDAGPWLVFAAFAIVPLLASVLNDSFLLVIVTRIMIFALAALSLNFIMGYGALVSFGHAAYIGIGAYAVGILSSYGIDDLILQLVAAIVVAAFFALVTGYISLRTSGVYFIMITLAFGQMAFFFMVSLSAFGGDDGMTLSTRSTLFGNTLLSSNLVLFYFVLAVLMGAFFIFRMLVHSRFGRVLRGTRDNPVRMRAIGFSPFSFQLTAYVIAGVAAAIAGVLLANQIQFVSPAFMSWQRSGELIVMVVLGGMGTLIGPVLGATAFIFLEEVLAHFSEHWKLGLGLFLVLVVLFSRDGIGGLLRKLRGGSDVG</sequence>
<evidence type="ECO:0000256" key="2">
    <source>
        <dbReference type="ARBA" id="ARBA00022475"/>
    </source>
</evidence>
<evidence type="ECO:0000256" key="6">
    <source>
        <dbReference type="SAM" id="MobiDB-lite"/>
    </source>
</evidence>
<protein>
    <submittedName>
        <fullName evidence="8">Branched-chain amino acid ABC transporter permease</fullName>
    </submittedName>
</protein>